<accession>A0A397U167</accession>
<comment type="caution">
    <text evidence="1">The sequence shown here is derived from an EMBL/GenBank/DDBJ whole genome shotgun (WGS) entry which is preliminary data.</text>
</comment>
<proteinExistence type="predicted"/>
<sequence>MPLAYSNDLKERIVFLHFDGYDRKTIAELLYISKQLVNKVLRIYYKWGCVEHPFKRQRGRKKILSREDMQLIGT</sequence>
<evidence type="ECO:0000313" key="1">
    <source>
        <dbReference type="EMBL" id="RIB02918.1"/>
    </source>
</evidence>
<keyword evidence="2" id="KW-1185">Reference proteome</keyword>
<evidence type="ECO:0008006" key="3">
    <source>
        <dbReference type="Google" id="ProtNLM"/>
    </source>
</evidence>
<protein>
    <recommendedName>
        <fullName evidence="3">Homeodomain-like protein</fullName>
    </recommendedName>
</protein>
<dbReference type="Gene3D" id="1.10.10.10">
    <property type="entry name" value="Winged helix-like DNA-binding domain superfamily/Winged helix DNA-binding domain"/>
    <property type="match status" value="1"/>
</dbReference>
<dbReference type="OrthoDB" id="2388844at2759"/>
<dbReference type="InterPro" id="IPR036388">
    <property type="entry name" value="WH-like_DNA-bd_sf"/>
</dbReference>
<dbReference type="AlphaFoldDB" id="A0A397U167"/>
<dbReference type="STRING" id="44941.A0A397U167"/>
<dbReference type="Proteomes" id="UP000266673">
    <property type="component" value="Unassembled WGS sequence"/>
</dbReference>
<dbReference type="EMBL" id="QKWP01002549">
    <property type="protein sequence ID" value="RIB02918.1"/>
    <property type="molecule type" value="Genomic_DNA"/>
</dbReference>
<dbReference type="InterPro" id="IPR009057">
    <property type="entry name" value="Homeodomain-like_sf"/>
</dbReference>
<gene>
    <name evidence="1" type="ORF">C2G38_2226504</name>
</gene>
<evidence type="ECO:0000313" key="2">
    <source>
        <dbReference type="Proteomes" id="UP000266673"/>
    </source>
</evidence>
<reference evidence="1 2" key="1">
    <citation type="submission" date="2018-06" db="EMBL/GenBank/DDBJ databases">
        <title>Comparative genomics reveals the genomic features of Rhizophagus irregularis, R. cerebriforme, R. diaphanum and Gigaspora rosea, and their symbiotic lifestyle signature.</title>
        <authorList>
            <person name="Morin E."/>
            <person name="San Clemente H."/>
            <person name="Chen E.C.H."/>
            <person name="De La Providencia I."/>
            <person name="Hainaut M."/>
            <person name="Kuo A."/>
            <person name="Kohler A."/>
            <person name="Murat C."/>
            <person name="Tang N."/>
            <person name="Roy S."/>
            <person name="Loubradou J."/>
            <person name="Henrissat B."/>
            <person name="Grigoriev I.V."/>
            <person name="Corradi N."/>
            <person name="Roux C."/>
            <person name="Martin F.M."/>
        </authorList>
    </citation>
    <scope>NUCLEOTIDE SEQUENCE [LARGE SCALE GENOMIC DNA]</scope>
    <source>
        <strain evidence="1 2">DAOM 194757</strain>
    </source>
</reference>
<name>A0A397U167_9GLOM</name>
<organism evidence="1 2">
    <name type="scientific">Gigaspora rosea</name>
    <dbReference type="NCBI Taxonomy" id="44941"/>
    <lineage>
        <taxon>Eukaryota</taxon>
        <taxon>Fungi</taxon>
        <taxon>Fungi incertae sedis</taxon>
        <taxon>Mucoromycota</taxon>
        <taxon>Glomeromycotina</taxon>
        <taxon>Glomeromycetes</taxon>
        <taxon>Diversisporales</taxon>
        <taxon>Gigasporaceae</taxon>
        <taxon>Gigaspora</taxon>
    </lineage>
</organism>
<dbReference type="SUPFAM" id="SSF46689">
    <property type="entry name" value="Homeodomain-like"/>
    <property type="match status" value="1"/>
</dbReference>